<dbReference type="Proteomes" id="UP001218188">
    <property type="component" value="Unassembled WGS sequence"/>
</dbReference>
<gene>
    <name evidence="2" type="ORF">C8F04DRAFT_1232257</name>
</gene>
<evidence type="ECO:0000313" key="2">
    <source>
        <dbReference type="EMBL" id="KAJ7037935.1"/>
    </source>
</evidence>
<dbReference type="EMBL" id="JARJCM010000034">
    <property type="protein sequence ID" value="KAJ7037935.1"/>
    <property type="molecule type" value="Genomic_DNA"/>
</dbReference>
<keyword evidence="3" id="KW-1185">Reference proteome</keyword>
<evidence type="ECO:0000256" key="1">
    <source>
        <dbReference type="SAM" id="MobiDB-lite"/>
    </source>
</evidence>
<dbReference type="AlphaFoldDB" id="A0AAD6T242"/>
<comment type="caution">
    <text evidence="2">The sequence shown here is derived from an EMBL/GenBank/DDBJ whole genome shotgun (WGS) entry which is preliminary data.</text>
</comment>
<protein>
    <submittedName>
        <fullName evidence="2">Uncharacterized protein</fullName>
    </submittedName>
</protein>
<feature type="region of interest" description="Disordered" evidence="1">
    <location>
        <begin position="1"/>
        <end position="41"/>
    </location>
</feature>
<reference evidence="2" key="1">
    <citation type="submission" date="2023-03" db="EMBL/GenBank/DDBJ databases">
        <title>Massive genome expansion in bonnet fungi (Mycena s.s.) driven by repeated elements and novel gene families across ecological guilds.</title>
        <authorList>
            <consortium name="Lawrence Berkeley National Laboratory"/>
            <person name="Harder C.B."/>
            <person name="Miyauchi S."/>
            <person name="Viragh M."/>
            <person name="Kuo A."/>
            <person name="Thoen E."/>
            <person name="Andreopoulos B."/>
            <person name="Lu D."/>
            <person name="Skrede I."/>
            <person name="Drula E."/>
            <person name="Henrissat B."/>
            <person name="Morin E."/>
            <person name="Kohler A."/>
            <person name="Barry K."/>
            <person name="LaButti K."/>
            <person name="Morin E."/>
            <person name="Salamov A."/>
            <person name="Lipzen A."/>
            <person name="Mereny Z."/>
            <person name="Hegedus B."/>
            <person name="Baldrian P."/>
            <person name="Stursova M."/>
            <person name="Weitz H."/>
            <person name="Taylor A."/>
            <person name="Grigoriev I.V."/>
            <person name="Nagy L.G."/>
            <person name="Martin F."/>
            <person name="Kauserud H."/>
        </authorList>
    </citation>
    <scope>NUCLEOTIDE SEQUENCE</scope>
    <source>
        <strain evidence="2">CBHHK200</strain>
    </source>
</reference>
<sequence>MVKEEGTSDGISDAGKEKKRRRDSDGPCTPGSREPESWGYRKETLRVDAVDVRARGATARSSESIAGDNLAASVFRAKASPQGLSSVRPQHDNKQRAAMVRAQSINDQRARLQKSVQRQEWVDLRSALEASPQGRASQWRDRTPPRYSRRSPTANSNYSAMHSRVASNCFATISMVRALVDQGLTKARELGIWVPSFRGSCVMVRARSRDTSSARCSPEILPSRSTSDPRWRQEIWVRKRKTSTSRRGDGPTGENLIDRTIFALALCWG</sequence>
<name>A0AAD6T242_9AGAR</name>
<proteinExistence type="predicted"/>
<evidence type="ECO:0000313" key="3">
    <source>
        <dbReference type="Proteomes" id="UP001218188"/>
    </source>
</evidence>
<feature type="region of interest" description="Disordered" evidence="1">
    <location>
        <begin position="127"/>
        <end position="156"/>
    </location>
</feature>
<organism evidence="2 3">
    <name type="scientific">Mycena alexandri</name>
    <dbReference type="NCBI Taxonomy" id="1745969"/>
    <lineage>
        <taxon>Eukaryota</taxon>
        <taxon>Fungi</taxon>
        <taxon>Dikarya</taxon>
        <taxon>Basidiomycota</taxon>
        <taxon>Agaricomycotina</taxon>
        <taxon>Agaricomycetes</taxon>
        <taxon>Agaricomycetidae</taxon>
        <taxon>Agaricales</taxon>
        <taxon>Marasmiineae</taxon>
        <taxon>Mycenaceae</taxon>
        <taxon>Mycena</taxon>
    </lineage>
</organism>
<accession>A0AAD6T242</accession>